<sequence length="50" mass="6377">MNNQRKKNRRYYTEKWEEENLYQECRSCRHKYSTLECELCVDFDMYEEAI</sequence>
<reference evidence="1 2" key="2">
    <citation type="submission" date="2010-03" db="EMBL/GenBank/DDBJ databases">
        <authorList>
            <person name="Pajon A."/>
        </authorList>
    </citation>
    <scope>NUCLEOTIDE SEQUENCE [LARGE SCALE GENOMIC DNA]</scope>
    <source>
        <strain evidence="1 2">SSC/2</strain>
    </source>
</reference>
<evidence type="ECO:0000313" key="2">
    <source>
        <dbReference type="Proteomes" id="UP000008960"/>
    </source>
</evidence>
<gene>
    <name evidence="1" type="ORF">CL2_18500</name>
</gene>
<protein>
    <submittedName>
        <fullName evidence="1">Uncharacterized protein</fullName>
    </submittedName>
</protein>
<proteinExistence type="predicted"/>
<accession>D4N1K8</accession>
<organism evidence="1 2">
    <name type="scientific">Anaerostipes hadrus</name>
    <dbReference type="NCBI Taxonomy" id="649756"/>
    <lineage>
        <taxon>Bacteria</taxon>
        <taxon>Bacillati</taxon>
        <taxon>Bacillota</taxon>
        <taxon>Clostridia</taxon>
        <taxon>Lachnospirales</taxon>
        <taxon>Lachnospiraceae</taxon>
        <taxon>Anaerostipes</taxon>
    </lineage>
</organism>
<dbReference type="Proteomes" id="UP000008960">
    <property type="component" value="Chromosome"/>
</dbReference>
<dbReference type="EMBL" id="FP929061">
    <property type="protein sequence ID" value="CBL38753.1"/>
    <property type="molecule type" value="Genomic_DNA"/>
</dbReference>
<evidence type="ECO:0000313" key="1">
    <source>
        <dbReference type="EMBL" id="CBL38753.1"/>
    </source>
</evidence>
<reference evidence="1 2" key="1">
    <citation type="submission" date="2010-03" db="EMBL/GenBank/DDBJ databases">
        <title>The genome sequence of Clostridiales sp. SSC/2.</title>
        <authorList>
            <consortium name="metaHIT consortium -- http://www.metahit.eu/"/>
            <person name="Pajon A."/>
            <person name="Turner K."/>
            <person name="Parkhill J."/>
            <person name="Duncan S."/>
            <person name="Flint H."/>
        </authorList>
    </citation>
    <scope>NUCLEOTIDE SEQUENCE [LARGE SCALE GENOMIC DNA]</scope>
    <source>
        <strain evidence="1 2">SSC/2</strain>
    </source>
</reference>
<name>D4N1K8_ANAHA</name>
<dbReference type="AlphaFoldDB" id="D4N1K8"/>
<dbReference type="KEGG" id="bprl:CL2_18500"/>